<dbReference type="GO" id="GO:0016034">
    <property type="term" value="F:maleylacetoacetate isomerase activity"/>
    <property type="evidence" value="ECO:0007669"/>
    <property type="project" value="TreeGrafter"/>
</dbReference>
<feature type="domain" description="GST N-terminal" evidence="2">
    <location>
        <begin position="4"/>
        <end position="92"/>
    </location>
</feature>
<sequence>MSQFNLTLYTYFRSSCSCRVRTACHLKDIPLTYKYVNLVAGEQKSDPYIDQINPNGLVPTLVVKDASGKTVATITQSIAILEFLEEAFPGSKPLLPPANQPFLRARVRDLVNIIACDIQPPTNLRILKRVNGLGVTNQQWFQEMMVLPLAAYESILKETAGKYSVGDEVTLADVCLAPAVENAVRWEVDLSNFPNVVRVFDAVKVLPEFVKGDWKHQDDTPEALRAP</sequence>
<gene>
    <name evidence="4" type="ORF">HII31_11550</name>
</gene>
<dbReference type="GO" id="GO:0006749">
    <property type="term" value="P:glutathione metabolic process"/>
    <property type="evidence" value="ECO:0007669"/>
    <property type="project" value="TreeGrafter"/>
</dbReference>
<dbReference type="InterPro" id="IPR040079">
    <property type="entry name" value="Glutathione_S-Trfase"/>
</dbReference>
<organism evidence="4 5">
    <name type="scientific">Pseudocercospora fuligena</name>
    <dbReference type="NCBI Taxonomy" id="685502"/>
    <lineage>
        <taxon>Eukaryota</taxon>
        <taxon>Fungi</taxon>
        <taxon>Dikarya</taxon>
        <taxon>Ascomycota</taxon>
        <taxon>Pezizomycotina</taxon>
        <taxon>Dothideomycetes</taxon>
        <taxon>Dothideomycetidae</taxon>
        <taxon>Mycosphaerellales</taxon>
        <taxon>Mycosphaerellaceae</taxon>
        <taxon>Pseudocercospora</taxon>
    </lineage>
</organism>
<dbReference type="InterPro" id="IPR004046">
    <property type="entry name" value="GST_C"/>
</dbReference>
<evidence type="ECO:0000313" key="5">
    <source>
        <dbReference type="Proteomes" id="UP000660729"/>
    </source>
</evidence>
<dbReference type="SFLD" id="SFLDS00019">
    <property type="entry name" value="Glutathione_Transferase_(cytos"/>
    <property type="match status" value="1"/>
</dbReference>
<name>A0A8H6VGE9_9PEZI</name>
<dbReference type="InterPro" id="IPR036282">
    <property type="entry name" value="Glutathione-S-Trfase_C_sf"/>
</dbReference>
<dbReference type="GO" id="GO:0006559">
    <property type="term" value="P:L-phenylalanine catabolic process"/>
    <property type="evidence" value="ECO:0007669"/>
    <property type="project" value="TreeGrafter"/>
</dbReference>
<protein>
    <submittedName>
        <fullName evidence="4">Putative glutathione S-transferase</fullName>
    </submittedName>
</protein>
<dbReference type="PANTHER" id="PTHR42673">
    <property type="entry name" value="MALEYLACETOACETATE ISOMERASE"/>
    <property type="match status" value="1"/>
</dbReference>
<reference evidence="4" key="1">
    <citation type="submission" date="2020-04" db="EMBL/GenBank/DDBJ databases">
        <title>Draft genome resource of the tomato pathogen Pseudocercospora fuligena.</title>
        <authorList>
            <person name="Zaccaron A."/>
        </authorList>
    </citation>
    <scope>NUCLEOTIDE SEQUENCE</scope>
    <source>
        <strain evidence="4">PF001</strain>
    </source>
</reference>
<proteinExistence type="inferred from homology"/>
<dbReference type="AlphaFoldDB" id="A0A8H6VGE9"/>
<dbReference type="Proteomes" id="UP000660729">
    <property type="component" value="Unassembled WGS sequence"/>
</dbReference>
<evidence type="ECO:0000313" key="4">
    <source>
        <dbReference type="EMBL" id="KAF7187169.1"/>
    </source>
</evidence>
<dbReference type="InterPro" id="IPR005955">
    <property type="entry name" value="GST_Zeta"/>
</dbReference>
<dbReference type="PANTHER" id="PTHR42673:SF4">
    <property type="entry name" value="MALEYLACETOACETATE ISOMERASE"/>
    <property type="match status" value="1"/>
</dbReference>
<dbReference type="Pfam" id="PF14497">
    <property type="entry name" value="GST_C_3"/>
    <property type="match status" value="1"/>
</dbReference>
<dbReference type="SFLD" id="SFLDG00358">
    <property type="entry name" value="Main_(cytGST)"/>
    <property type="match status" value="1"/>
</dbReference>
<dbReference type="GO" id="GO:0004364">
    <property type="term" value="F:glutathione transferase activity"/>
    <property type="evidence" value="ECO:0007669"/>
    <property type="project" value="TreeGrafter"/>
</dbReference>
<comment type="caution">
    <text evidence="4">The sequence shown here is derived from an EMBL/GenBank/DDBJ whole genome shotgun (WGS) entry which is preliminary data.</text>
</comment>
<keyword evidence="4" id="KW-0808">Transferase</keyword>
<dbReference type="Pfam" id="PF13409">
    <property type="entry name" value="GST_N_2"/>
    <property type="match status" value="1"/>
</dbReference>
<feature type="domain" description="GST C-terminal" evidence="3">
    <location>
        <begin position="100"/>
        <end position="222"/>
    </location>
</feature>
<dbReference type="PROSITE" id="PS50405">
    <property type="entry name" value="GST_CTER"/>
    <property type="match status" value="1"/>
</dbReference>
<evidence type="ECO:0000259" key="2">
    <source>
        <dbReference type="PROSITE" id="PS50404"/>
    </source>
</evidence>
<dbReference type="NCBIfam" id="TIGR01262">
    <property type="entry name" value="maiA"/>
    <property type="match status" value="1"/>
</dbReference>
<dbReference type="InterPro" id="IPR010987">
    <property type="entry name" value="Glutathione-S-Trfase_C-like"/>
</dbReference>
<dbReference type="SUPFAM" id="SSF52833">
    <property type="entry name" value="Thioredoxin-like"/>
    <property type="match status" value="1"/>
</dbReference>
<comment type="similarity">
    <text evidence="1">Belongs to the GST superfamily. Zeta family.</text>
</comment>
<dbReference type="InterPro" id="IPR036249">
    <property type="entry name" value="Thioredoxin-like_sf"/>
</dbReference>
<dbReference type="CDD" id="cd03191">
    <property type="entry name" value="GST_C_Zeta"/>
    <property type="match status" value="1"/>
</dbReference>
<dbReference type="EMBL" id="JABCIY010000235">
    <property type="protein sequence ID" value="KAF7187169.1"/>
    <property type="molecule type" value="Genomic_DNA"/>
</dbReference>
<dbReference type="Gene3D" id="1.20.1050.10">
    <property type="match status" value="1"/>
</dbReference>
<dbReference type="InterPro" id="IPR034330">
    <property type="entry name" value="GST_Zeta_C"/>
</dbReference>
<dbReference type="FunFam" id="1.20.1050.10:FF:000010">
    <property type="entry name" value="Maleylacetoacetate isomerase isoform 1"/>
    <property type="match status" value="1"/>
</dbReference>
<dbReference type="OrthoDB" id="202840at2759"/>
<dbReference type="Gene3D" id="3.40.30.10">
    <property type="entry name" value="Glutaredoxin"/>
    <property type="match status" value="1"/>
</dbReference>
<keyword evidence="5" id="KW-1185">Reference proteome</keyword>
<dbReference type="PROSITE" id="PS50404">
    <property type="entry name" value="GST_NTER"/>
    <property type="match status" value="1"/>
</dbReference>
<accession>A0A8H6VGE9</accession>
<dbReference type="InterPro" id="IPR004045">
    <property type="entry name" value="Glutathione_S-Trfase_N"/>
</dbReference>
<evidence type="ECO:0000259" key="3">
    <source>
        <dbReference type="PROSITE" id="PS50405"/>
    </source>
</evidence>
<dbReference type="GO" id="GO:0005739">
    <property type="term" value="C:mitochondrion"/>
    <property type="evidence" value="ECO:0007669"/>
    <property type="project" value="TreeGrafter"/>
</dbReference>
<evidence type="ECO:0000256" key="1">
    <source>
        <dbReference type="ARBA" id="ARBA00010007"/>
    </source>
</evidence>
<dbReference type="SUPFAM" id="SSF47616">
    <property type="entry name" value="GST C-terminal domain-like"/>
    <property type="match status" value="1"/>
</dbReference>